<evidence type="ECO:0000313" key="5">
    <source>
        <dbReference type="Proteomes" id="UP000076481"/>
    </source>
</evidence>
<accession>A0A165LGA6</accession>
<evidence type="ECO:0000259" key="3">
    <source>
        <dbReference type="PROSITE" id="PS51724"/>
    </source>
</evidence>
<gene>
    <name evidence="4" type="ORF">A3K90_07210</name>
</gene>
<organism evidence="4 5">
    <name type="scientific">Pelodictyon luteolum</name>
    <dbReference type="NCBI Taxonomy" id="1100"/>
    <lineage>
        <taxon>Bacteria</taxon>
        <taxon>Pseudomonadati</taxon>
        <taxon>Chlorobiota</taxon>
        <taxon>Chlorobiia</taxon>
        <taxon>Chlorobiales</taxon>
        <taxon>Chlorobiaceae</taxon>
        <taxon>Chlorobium/Pelodictyon group</taxon>
        <taxon>Pelodictyon</taxon>
    </lineage>
</organism>
<dbReference type="InterPro" id="IPR007730">
    <property type="entry name" value="SPOR-like_dom"/>
</dbReference>
<evidence type="ECO:0000313" key="4">
    <source>
        <dbReference type="EMBL" id="KZK73999.1"/>
    </source>
</evidence>
<dbReference type="GO" id="GO:0042834">
    <property type="term" value="F:peptidoglycan binding"/>
    <property type="evidence" value="ECO:0007669"/>
    <property type="project" value="InterPro"/>
</dbReference>
<feature type="region of interest" description="Disordered" evidence="1">
    <location>
        <begin position="123"/>
        <end position="155"/>
    </location>
</feature>
<feature type="chain" id="PRO_5007861741" description="SPOR domain-containing protein" evidence="2">
    <location>
        <begin position="27"/>
        <end position="253"/>
    </location>
</feature>
<dbReference type="PROSITE" id="PS51724">
    <property type="entry name" value="SPOR"/>
    <property type="match status" value="1"/>
</dbReference>
<dbReference type="SUPFAM" id="SSF110997">
    <property type="entry name" value="Sporulation related repeat"/>
    <property type="match status" value="1"/>
</dbReference>
<dbReference type="Proteomes" id="UP000076481">
    <property type="component" value="Unassembled WGS sequence"/>
</dbReference>
<dbReference type="Gene3D" id="3.30.70.1070">
    <property type="entry name" value="Sporulation related repeat"/>
    <property type="match status" value="1"/>
</dbReference>
<reference evidence="4 5" key="1">
    <citation type="submission" date="2016-03" db="EMBL/GenBank/DDBJ databases">
        <title>Speciation and ecological success in dimly lit waters: horizontal gene transfer in a green sulfur bacteria bloom unveiled by metagenomic assembly.</title>
        <authorList>
            <person name="Llorens-Mares T."/>
            <person name="Liu Z."/>
            <person name="Allen L.Z."/>
            <person name="Rusch D.B."/>
            <person name="Craig M.T."/>
            <person name="Dupont C.L."/>
            <person name="Bryant D.A."/>
            <person name="Casamayor E.O."/>
        </authorList>
    </citation>
    <scope>NUCLEOTIDE SEQUENCE [LARGE SCALE GENOMIC DNA]</scope>
    <source>
        <strain evidence="4">CIII</strain>
    </source>
</reference>
<dbReference type="AlphaFoldDB" id="A0A165LGA6"/>
<feature type="domain" description="SPOR" evidence="3">
    <location>
        <begin position="181"/>
        <end position="253"/>
    </location>
</feature>
<protein>
    <recommendedName>
        <fullName evidence="3">SPOR domain-containing protein</fullName>
    </recommendedName>
</protein>
<dbReference type="EMBL" id="LVWG01000032">
    <property type="protein sequence ID" value="KZK73999.1"/>
    <property type="molecule type" value="Genomic_DNA"/>
</dbReference>
<feature type="compositionally biased region" description="Pro residues" evidence="1">
    <location>
        <begin position="125"/>
        <end position="141"/>
    </location>
</feature>
<evidence type="ECO:0000256" key="2">
    <source>
        <dbReference type="SAM" id="SignalP"/>
    </source>
</evidence>
<dbReference type="RefSeq" id="WP_303681808.1">
    <property type="nucleotide sequence ID" value="NZ_LVWG01000032.1"/>
</dbReference>
<comment type="caution">
    <text evidence="4">The sequence shown here is derived from an EMBL/GenBank/DDBJ whole genome shotgun (WGS) entry which is preliminary data.</text>
</comment>
<dbReference type="Pfam" id="PF05036">
    <property type="entry name" value="SPOR"/>
    <property type="match status" value="1"/>
</dbReference>
<keyword evidence="2" id="KW-0732">Signal</keyword>
<proteinExistence type="predicted"/>
<sequence length="253" mass="26257">MPRGKTNSMLRSFALCIAASAALVTASPEASGAGEVSYSALIRQYVKQDKTYLLQSIRQKAVAGSEKTVIEALLTEDGPKAVSLFRRQLAMYPDPAIDPISHARIADYNRSLTAAVPAPQLSKPVPAPAPTPAAAPAPQPKAAPIAVKAPPKPPAPAPVVAPAPAPAVESAKPAAFSTTAYGGADTHTLQFGSFSNRANAEAYASRLSAEGPVTVVFENQMYKVRLAKGFPSADAAKSAARRLSFSSVAIPIR</sequence>
<evidence type="ECO:0000256" key="1">
    <source>
        <dbReference type="SAM" id="MobiDB-lite"/>
    </source>
</evidence>
<feature type="signal peptide" evidence="2">
    <location>
        <begin position="1"/>
        <end position="26"/>
    </location>
</feature>
<name>A0A165LGA6_PELLU</name>
<dbReference type="InterPro" id="IPR036680">
    <property type="entry name" value="SPOR-like_sf"/>
</dbReference>